<dbReference type="EMBL" id="JAGPXF010000002">
    <property type="protein sequence ID" value="KAH7256054.1"/>
    <property type="molecule type" value="Genomic_DNA"/>
</dbReference>
<feature type="transmembrane region" description="Helical" evidence="1">
    <location>
        <begin position="7"/>
        <end position="26"/>
    </location>
</feature>
<accession>A0A8K0WEC2</accession>
<evidence type="ECO:0000313" key="3">
    <source>
        <dbReference type="Proteomes" id="UP000813427"/>
    </source>
</evidence>
<dbReference type="Proteomes" id="UP000813427">
    <property type="component" value="Unassembled WGS sequence"/>
</dbReference>
<evidence type="ECO:0000256" key="1">
    <source>
        <dbReference type="SAM" id="Phobius"/>
    </source>
</evidence>
<reference evidence="2" key="1">
    <citation type="journal article" date="2021" name="Nat. Commun.">
        <title>Genetic determinants of endophytism in the Arabidopsis root mycobiome.</title>
        <authorList>
            <person name="Mesny F."/>
            <person name="Miyauchi S."/>
            <person name="Thiergart T."/>
            <person name="Pickel B."/>
            <person name="Atanasova L."/>
            <person name="Karlsson M."/>
            <person name="Huettel B."/>
            <person name="Barry K.W."/>
            <person name="Haridas S."/>
            <person name="Chen C."/>
            <person name="Bauer D."/>
            <person name="Andreopoulos W."/>
            <person name="Pangilinan J."/>
            <person name="LaButti K."/>
            <person name="Riley R."/>
            <person name="Lipzen A."/>
            <person name="Clum A."/>
            <person name="Drula E."/>
            <person name="Henrissat B."/>
            <person name="Kohler A."/>
            <person name="Grigoriev I.V."/>
            <person name="Martin F.M."/>
            <person name="Hacquard S."/>
        </authorList>
    </citation>
    <scope>NUCLEOTIDE SEQUENCE</scope>
    <source>
        <strain evidence="2">MPI-SDFR-AT-0068</strain>
    </source>
</reference>
<keyword evidence="3" id="KW-1185">Reference proteome</keyword>
<sequence length="359" mass="40692">MSLTSRTLWFFSIIAMAVLIPLELLFHGGYSCEDYDLPGVSFDLTPDYGTAAVHFADGSSVAIAKVEGSRAYKAFIRQESIPATQPTTSHLERLYSIPSYFQGFNTRLWKHPQTVWGFNSEPIKPMLQSLKAAVESYLGNSICFVNYSFPKGNKHSDYQIQSINKAINQVGLTNVWNYTFNPATSALYSNGFSKFSQPTKLILVVDNSHYGFNLQLLFRDDDAINNDIRHDYRLLNKSQGLERSIILQRAIEDIIRPPFRTLPLTGDLPSHIDELVLYGDDVWDPDFSKTLTLVLDAELVSRARKYQPIFSAAFGLAYFTFDQINDPMSSRNANAQFLCCWKSMGKGCPVKWEYRASIY</sequence>
<proteinExistence type="predicted"/>
<keyword evidence="1" id="KW-1133">Transmembrane helix</keyword>
<gene>
    <name evidence="2" type="ORF">BKA59DRAFT_67498</name>
</gene>
<dbReference type="OrthoDB" id="3643156at2759"/>
<dbReference type="AlphaFoldDB" id="A0A8K0WEC2"/>
<protein>
    <submittedName>
        <fullName evidence="2">Uncharacterized protein</fullName>
    </submittedName>
</protein>
<keyword evidence="1" id="KW-0472">Membrane</keyword>
<comment type="caution">
    <text evidence="2">The sequence shown here is derived from an EMBL/GenBank/DDBJ whole genome shotgun (WGS) entry which is preliminary data.</text>
</comment>
<name>A0A8K0WEC2_9HYPO</name>
<keyword evidence="1" id="KW-0812">Transmembrane</keyword>
<organism evidence="2 3">
    <name type="scientific">Fusarium tricinctum</name>
    <dbReference type="NCBI Taxonomy" id="61284"/>
    <lineage>
        <taxon>Eukaryota</taxon>
        <taxon>Fungi</taxon>
        <taxon>Dikarya</taxon>
        <taxon>Ascomycota</taxon>
        <taxon>Pezizomycotina</taxon>
        <taxon>Sordariomycetes</taxon>
        <taxon>Hypocreomycetidae</taxon>
        <taxon>Hypocreales</taxon>
        <taxon>Nectriaceae</taxon>
        <taxon>Fusarium</taxon>
        <taxon>Fusarium tricinctum species complex</taxon>
    </lineage>
</organism>
<evidence type="ECO:0000313" key="2">
    <source>
        <dbReference type="EMBL" id="KAH7256054.1"/>
    </source>
</evidence>